<evidence type="ECO:0000259" key="1">
    <source>
        <dbReference type="Pfam" id="PF08762"/>
    </source>
</evidence>
<dbReference type="InterPro" id="IPR029053">
    <property type="entry name" value="Viral_coat"/>
</dbReference>
<dbReference type="Gene3D" id="2.60.120.20">
    <property type="match status" value="3"/>
</dbReference>
<organism evidence="2">
    <name type="scientific">Micalovirus SF1</name>
    <dbReference type="NCBI Taxonomy" id="1424635"/>
    <lineage>
        <taxon>Viruses</taxon>
    </lineage>
</organism>
<name>V5NFC4_9VIRU</name>
<dbReference type="SUPFAM" id="SSF88633">
    <property type="entry name" value="Positive stranded ssRNA viruses"/>
    <property type="match status" value="2"/>
</dbReference>
<evidence type="ECO:0000313" key="2">
    <source>
        <dbReference type="EMBL" id="AHA86923.1"/>
    </source>
</evidence>
<protein>
    <submittedName>
        <fullName evidence="2">Gp2</fullName>
    </submittedName>
</protein>
<dbReference type="Pfam" id="PF08762">
    <property type="entry name" value="CRPV_capsid"/>
    <property type="match status" value="1"/>
</dbReference>
<accession>V5NFC4</accession>
<proteinExistence type="predicted"/>
<dbReference type="EMBL" id="KF510028">
    <property type="protein sequence ID" value="AHA86923.1"/>
    <property type="molecule type" value="Genomic_RNA"/>
</dbReference>
<reference evidence="2" key="1">
    <citation type="submission" date="2013-08" db="EMBL/GenBank/DDBJ databases">
        <title>Virus sequences recovered in SF wastewater.</title>
        <authorList>
            <person name="Greninger A.L."/>
            <person name="Kellogg M."/>
            <person name="DeRisi J.L."/>
        </authorList>
    </citation>
    <scope>NUCLEOTIDE SEQUENCE</scope>
</reference>
<dbReference type="InterPro" id="IPR014872">
    <property type="entry name" value="Dicistrovirus_capsid-polyPr_C"/>
</dbReference>
<sequence>MTRDTRISFAPEQLLKNNPTIQKYFSNFHYFKADVSLTIKMLSNPMQIGLLTVSSLPFRLISDPLPSIPQLSQARQQILDINTQETLTVTLPYLSNKLFSSCDKAVVDRSWVVFLSMMGFNTLTLATTSSLVVEVYAHFSNIRTTGYKISVVSQQALARPTSNPVANAAIHGSAIASGFGLLAKLAASNQGFEFVDGVAKDLGKIVHNVRQATSDFFGEATKNIKPTMTTGVKQALIPDLSTGGQGMSYLMGDPLSVSDVKKPSIGYTPTKISSICSIPTFVSEQAVTFMGVTLPVNPLVSGSYASFFAPAFKFFKSSTRITLIFPWSPNMTARVKICYYPVSGTPTSSEELMNTPTWIVDLKETSVWSVELPYLRQTPWALTTQPLMGSIVVSLMDSIVVPFDKTVIPTFSCYYSTGSDLQFAGLQSAPAATQQGSLHEICSSPEVLGHTETLMYQGGFSDIGQLLSRYSSRLVASASLVGAPMSVTQYPVSDLDNFDYFSSLYCFFQGSLNFKLLYSGQQLTEPLTVQVENSWSNSATKSGNSMSLTSQPVWPLLEYTFPYLRTVEFDSITDPVDHFNMQASNYEALQEIFVAPGPDFSLHYLLPVPVPMVSVVSQQSLARYPNTASLQRTDDVSPATTLSVPLAVLADHQAISGNLRFIVRRINGDSDASGFVALYRGSFPPTFPSSGLTQRFLCSTPFTWIDGASNAAGFGSFDIPFLSQPTEVSTSTWTLLVYNSSSSATLRIYTSLDLRGVDFLSMGVNGDDNSLQMAVQVEGTVTLSNSVLPVSVTNAISIATDPLPVSVSNAVSLASDPLPVLINQTSPIPVSVDGPISISGGSIEVTPTNSSPTWVTSYKPISN</sequence>
<feature type="domain" description="Dicistrovirus capsid-polyprotein C-terminal" evidence="1">
    <location>
        <begin position="477"/>
        <end position="609"/>
    </location>
</feature>